<dbReference type="Gene3D" id="3.30.420.40">
    <property type="match status" value="1"/>
</dbReference>
<sequence>MLSVHKSGRLLTIVKVLYISVCLQALAASEDTGTYNYGVFIDAGSQGSRLYVYKWPERNFKILPPPESAPLEEIGSQKSLNRKSPGIATCHPEEVHDYLDPLTEQAALLLESEGLSEDDLKHVPLYLFATAGMRVLAADDQKPLLQSIRKFAEGCPFQYKEEWIRIISGGTFASSPTLAPCEEEGVFGWLTVNYLKNTFSGISTYSTVGALDLGGASTQITFQPPSSQPILQGLFPLRITEDLHANLYTHSYLYLGLTEAQHQHHQRLFSAMDQTSGGPGGAPISVLDPCSPSGDNALNEQHTEYLVNKQGKRVPVWIVGTSNATGCKATVEGLLRSLKLSSDQCLHHDHTDCALLGVYQPPASGPSAVEMYGFSGFVYTWQFFGMEDMAQADLQALDTAASTVCSKDIVALKKYNANLTHPQQTNYLDTFCFSANYITALLSIGYGMDRVNTPLQVVSTINGSSVSYAYGAMLYEVNQLPWSYDSHSKVSSSEVACWIVLGTGFSVLGGLCIVLLVMLCKARGQKYGSSQSSNYTERLLLSRT</sequence>
<dbReference type="GO" id="GO:0045134">
    <property type="term" value="F:UDP phosphatase activity"/>
    <property type="evidence" value="ECO:0007669"/>
    <property type="project" value="TreeGrafter"/>
</dbReference>
<gene>
    <name evidence="7" type="ORF">CYMTET_42993</name>
</gene>
<dbReference type="Proteomes" id="UP001190700">
    <property type="component" value="Unassembled WGS sequence"/>
</dbReference>
<dbReference type="GO" id="GO:0009134">
    <property type="term" value="P:nucleoside diphosphate catabolic process"/>
    <property type="evidence" value="ECO:0007669"/>
    <property type="project" value="TreeGrafter"/>
</dbReference>
<dbReference type="Gene3D" id="3.30.420.150">
    <property type="entry name" value="Exopolyphosphatase. Domain 2"/>
    <property type="match status" value="1"/>
</dbReference>
<feature type="transmembrane region" description="Helical" evidence="5">
    <location>
        <begin position="498"/>
        <end position="520"/>
    </location>
</feature>
<evidence type="ECO:0000256" key="3">
    <source>
        <dbReference type="PIRSR" id="PIRSR600407-1"/>
    </source>
</evidence>
<keyword evidence="8" id="KW-1185">Reference proteome</keyword>
<keyword evidence="5" id="KW-0812">Transmembrane</keyword>
<feature type="chain" id="PRO_5041941496" description="Apyrase" evidence="6">
    <location>
        <begin position="29"/>
        <end position="544"/>
    </location>
</feature>
<feature type="signal peptide" evidence="6">
    <location>
        <begin position="1"/>
        <end position="28"/>
    </location>
</feature>
<dbReference type="GO" id="GO:0016020">
    <property type="term" value="C:membrane"/>
    <property type="evidence" value="ECO:0007669"/>
    <property type="project" value="TreeGrafter"/>
</dbReference>
<comment type="caution">
    <text evidence="7">The sequence shown here is derived from an EMBL/GenBank/DDBJ whole genome shotgun (WGS) entry which is preliminary data.</text>
</comment>
<proteinExistence type="inferred from homology"/>
<dbReference type="InterPro" id="IPR000407">
    <property type="entry name" value="GDA1_CD39_NTPase"/>
</dbReference>
<name>A0AAE0F233_9CHLO</name>
<evidence type="ECO:0000256" key="6">
    <source>
        <dbReference type="SAM" id="SignalP"/>
    </source>
</evidence>
<evidence type="ECO:0000256" key="4">
    <source>
        <dbReference type="PIRSR" id="PIRSR600407-2"/>
    </source>
</evidence>
<dbReference type="AlphaFoldDB" id="A0AAE0F233"/>
<evidence type="ECO:0008006" key="9">
    <source>
        <dbReference type="Google" id="ProtNLM"/>
    </source>
</evidence>
<dbReference type="CDD" id="cd24003">
    <property type="entry name" value="ASKHA_NBD_GDA1_CD39_NTPase"/>
    <property type="match status" value="1"/>
</dbReference>
<evidence type="ECO:0000256" key="5">
    <source>
        <dbReference type="SAM" id="Phobius"/>
    </source>
</evidence>
<protein>
    <recommendedName>
        <fullName evidence="9">Apyrase</fullName>
    </recommendedName>
</protein>
<dbReference type="GO" id="GO:0017111">
    <property type="term" value="F:ribonucleoside triphosphate phosphatase activity"/>
    <property type="evidence" value="ECO:0007669"/>
    <property type="project" value="TreeGrafter"/>
</dbReference>
<keyword evidence="4" id="KW-0547">Nucleotide-binding</keyword>
<dbReference type="Pfam" id="PF01150">
    <property type="entry name" value="GDA1_CD39"/>
    <property type="match status" value="1"/>
</dbReference>
<organism evidence="7 8">
    <name type="scientific">Cymbomonas tetramitiformis</name>
    <dbReference type="NCBI Taxonomy" id="36881"/>
    <lineage>
        <taxon>Eukaryota</taxon>
        <taxon>Viridiplantae</taxon>
        <taxon>Chlorophyta</taxon>
        <taxon>Pyramimonadophyceae</taxon>
        <taxon>Pyramimonadales</taxon>
        <taxon>Pyramimonadaceae</taxon>
        <taxon>Cymbomonas</taxon>
    </lineage>
</organism>
<dbReference type="PANTHER" id="PTHR11782:SF83">
    <property type="entry name" value="GUANOSINE-DIPHOSPHATASE"/>
    <property type="match status" value="1"/>
</dbReference>
<evidence type="ECO:0000313" key="8">
    <source>
        <dbReference type="Proteomes" id="UP001190700"/>
    </source>
</evidence>
<dbReference type="EMBL" id="LGRX02028901">
    <property type="protein sequence ID" value="KAK3247510.1"/>
    <property type="molecule type" value="Genomic_DNA"/>
</dbReference>
<feature type="active site" description="Proton acceptor" evidence="3">
    <location>
        <position position="184"/>
    </location>
</feature>
<evidence type="ECO:0000256" key="1">
    <source>
        <dbReference type="ARBA" id="ARBA00009283"/>
    </source>
</evidence>
<feature type="binding site" evidence="4">
    <location>
        <begin position="215"/>
        <end position="219"/>
    </location>
    <ligand>
        <name>ATP</name>
        <dbReference type="ChEBI" id="CHEBI:30616"/>
    </ligand>
</feature>
<evidence type="ECO:0000313" key="7">
    <source>
        <dbReference type="EMBL" id="KAK3247510.1"/>
    </source>
</evidence>
<comment type="similarity">
    <text evidence="1">Belongs to the GDA1/CD39 NTPase family.</text>
</comment>
<keyword evidence="4" id="KW-0067">ATP-binding</keyword>
<dbReference type="GO" id="GO:0005524">
    <property type="term" value="F:ATP binding"/>
    <property type="evidence" value="ECO:0007669"/>
    <property type="project" value="UniProtKB-KW"/>
</dbReference>
<dbReference type="GO" id="GO:0004382">
    <property type="term" value="F:GDP phosphatase activity"/>
    <property type="evidence" value="ECO:0007669"/>
    <property type="project" value="TreeGrafter"/>
</dbReference>
<keyword evidence="5" id="KW-0472">Membrane</keyword>
<keyword evidence="5" id="KW-1133">Transmembrane helix</keyword>
<dbReference type="PANTHER" id="PTHR11782">
    <property type="entry name" value="ADENOSINE/GUANOSINE DIPHOSPHATASE"/>
    <property type="match status" value="1"/>
</dbReference>
<keyword evidence="6" id="KW-0732">Signal</keyword>
<keyword evidence="2" id="KW-0378">Hydrolase</keyword>
<accession>A0AAE0F233</accession>
<evidence type="ECO:0000256" key="2">
    <source>
        <dbReference type="ARBA" id="ARBA00022801"/>
    </source>
</evidence>
<reference evidence="7 8" key="1">
    <citation type="journal article" date="2015" name="Genome Biol. Evol.">
        <title>Comparative Genomics of a Bacterivorous Green Alga Reveals Evolutionary Causalities and Consequences of Phago-Mixotrophic Mode of Nutrition.</title>
        <authorList>
            <person name="Burns J.A."/>
            <person name="Paasch A."/>
            <person name="Narechania A."/>
            <person name="Kim E."/>
        </authorList>
    </citation>
    <scope>NUCLEOTIDE SEQUENCE [LARGE SCALE GENOMIC DNA]</scope>
    <source>
        <strain evidence="7 8">PLY_AMNH</strain>
    </source>
</reference>